<reference evidence="1 2" key="1">
    <citation type="submission" date="2018-08" db="EMBL/GenBank/DDBJ databases">
        <title>Genome analysis of the thermophilic bacterium of the candidate phylum Aminicenantes from deep subsurface aquifer revealed its physiology and ecological role.</title>
        <authorList>
            <person name="Kadnikov V.V."/>
            <person name="Mardanov A.V."/>
            <person name="Beletsky A.V."/>
            <person name="Karnachuk O.V."/>
            <person name="Ravin N.V."/>
        </authorList>
    </citation>
    <scope>NUCLEOTIDE SEQUENCE [LARGE SCALE GENOMIC DNA]</scope>
    <source>
        <strain evidence="1">BY38</strain>
    </source>
</reference>
<gene>
    <name evidence="1" type="ORF">OP8BY_1504</name>
</gene>
<dbReference type="PROSITE" id="PS51257">
    <property type="entry name" value="PROKAR_LIPOPROTEIN"/>
    <property type="match status" value="1"/>
</dbReference>
<dbReference type="PANTHER" id="PTHR36848">
    <property type="entry name" value="DNA-BINDING PROTEIN (PUTATIVE SECRETED PROTEIN)-RELATED"/>
    <property type="match status" value="1"/>
</dbReference>
<name>A0A3E2BJ97_9BACT</name>
<dbReference type="Pfam" id="PF17132">
    <property type="entry name" value="Glyco_hydro_106"/>
    <property type="match status" value="1"/>
</dbReference>
<protein>
    <submittedName>
        <fullName evidence="1">Alpha-L-rhamnosidase</fullName>
    </submittedName>
</protein>
<dbReference type="InterPro" id="IPR029062">
    <property type="entry name" value="Class_I_gatase-like"/>
</dbReference>
<accession>A0A3E2BJ97</accession>
<proteinExistence type="predicted"/>
<dbReference type="PANTHER" id="PTHR36848:SF2">
    <property type="entry name" value="SECRETED PROTEIN"/>
    <property type="match status" value="1"/>
</dbReference>
<dbReference type="Gene3D" id="3.40.50.880">
    <property type="match status" value="1"/>
</dbReference>
<comment type="caution">
    <text evidence="1">The sequence shown here is derived from an EMBL/GenBank/DDBJ whole genome shotgun (WGS) entry which is preliminary data.</text>
</comment>
<evidence type="ECO:0000313" key="1">
    <source>
        <dbReference type="EMBL" id="RFT14811.1"/>
    </source>
</evidence>
<sequence>MSCLSFRNNHLGNILRLVFLVSVLMAGLLATSCRQPSAGSGSLAETIKMFSDPPPEFRPAPLWVWNEDMTSEKINTQLRDLKDKGFGGVFVHPRPGLITPYLSEEWLSLFKQTVSLGRELGMKVWIYDENSYPSGFAGGLVPAARPEFARSGLKATVLKSPSLAGVKAPVCLLQQQGQEFLDITDRVRAGEKGWPEGRYWLFEVVQQEPSPWYGGFTYVDLMRPGVTEVFLHLTLDAYKKVAGEEFGLTVPGTFQDEAEIAPAGGAWAVNYTPALLSEFSRRRGYDLLPELPSLLEEVGDFQRVRHDFYLTCLELFVENWARPYYDYCSRNNLQLTGHYWEHDWPVPRINPDNMALGAYAHLPGIDILMNEWNLDVHAQFGNARAVRELGSLANQLGRKRTLSETYGASGWDLTFFDQKRIGDWEYALGVNFLNQHLVYSTIAGARKRDHPLSFSYHEPWWPAYRLMNDYFGRLSVALSAGQQVNKILVIEPTSTAWMYYSPAVKNENLARVGQGFQDFVHALERLQVEYDLGSEFVLKENGKPEGKKLRVGQRAYELVILPPGTENLEESTAALLKDYLKNGGRVLSWAGSQIYTGGRPSSLAEDLAAFRGFKTMAGQAPDEKTFSGFLKNEIEFKNLAGQDWLFHHRRQLQDGQLLFLANISPDQLASGQVILKGKSVEKLDAFTGRAVAHPAQIKRGRAIIDFALKPGESLLLAVHKGRLPGRKPGVEEKLAPAEVREIKPLRVRRLDPNLLTLDYCDLSAAGRSEKDLYFYRAQQKTYQWHGWEKNPWDSGVQYQDGIISKNRFSQGTGFRADFHFQVAPGVDLKSLKLAVERPEIFRVMVNGRRLEPVPGEFWLDRNFGVYSLSEAVKTGLNTVSLVVNPFNLLAELEPIYVLGNFALEPQGRGFLLTPARELTTGSWKNQGLIFYGHRVAYEAALEVSPKELEENDFMFRTGRFEGALAELLVNGQPAGYLLSPQDTLNISSRLRPGVNELSLVVYGTLKNTLGPHHLNPPTGRAWPGSFQRAPEGGQPAGSEYNVLDYGLYDFLIIEKNHKGLKQ</sequence>
<dbReference type="InterPro" id="IPR053161">
    <property type="entry name" value="Ulvan_degrading_GH"/>
</dbReference>
<evidence type="ECO:0000313" key="2">
    <source>
        <dbReference type="Proteomes" id="UP000257323"/>
    </source>
</evidence>
<dbReference type="AlphaFoldDB" id="A0A3E2BJ97"/>
<organism evidence="1 2">
    <name type="scientific">Candidatus Saccharicenans subterraneus</name>
    <dbReference type="NCBI Taxonomy" id="2508984"/>
    <lineage>
        <taxon>Bacteria</taxon>
        <taxon>Candidatus Aminicenantota</taxon>
        <taxon>Candidatus Aminicenantia</taxon>
        <taxon>Candidatus Aminicenantales</taxon>
        <taxon>Candidatus Saccharicenantaceae</taxon>
        <taxon>Candidatus Saccharicenans</taxon>
    </lineage>
</organism>
<dbReference type="Proteomes" id="UP000257323">
    <property type="component" value="Unassembled WGS sequence"/>
</dbReference>
<dbReference type="EMBL" id="QUAH01000018">
    <property type="protein sequence ID" value="RFT14811.1"/>
    <property type="molecule type" value="Genomic_DNA"/>
</dbReference>